<accession>A0A0G1KCM2</accession>
<comment type="similarity">
    <text evidence="9">Belongs to the SecE/SEC61-gamma family.</text>
</comment>
<feature type="transmembrane region" description="Helical" evidence="9">
    <location>
        <begin position="25"/>
        <end position="54"/>
    </location>
</feature>
<dbReference type="GO" id="GO:0005886">
    <property type="term" value="C:plasma membrane"/>
    <property type="evidence" value="ECO:0007669"/>
    <property type="project" value="UniProtKB-SubCell"/>
</dbReference>
<dbReference type="NCBIfam" id="TIGR00964">
    <property type="entry name" value="secE_bact"/>
    <property type="match status" value="1"/>
</dbReference>
<dbReference type="GO" id="GO:0009306">
    <property type="term" value="P:protein secretion"/>
    <property type="evidence" value="ECO:0007669"/>
    <property type="project" value="UniProtKB-UniRule"/>
</dbReference>
<evidence type="ECO:0000256" key="8">
    <source>
        <dbReference type="ARBA" id="ARBA00023136"/>
    </source>
</evidence>
<dbReference type="Proteomes" id="UP000034595">
    <property type="component" value="Unassembled WGS sequence"/>
</dbReference>
<proteinExistence type="inferred from homology"/>
<evidence type="ECO:0000256" key="4">
    <source>
        <dbReference type="ARBA" id="ARBA00022692"/>
    </source>
</evidence>
<evidence type="ECO:0000313" key="11">
    <source>
        <dbReference type="Proteomes" id="UP000034595"/>
    </source>
</evidence>
<comment type="caution">
    <text evidence="10">The sequence shown here is derived from an EMBL/GenBank/DDBJ whole genome shotgun (WGS) entry which is preliminary data.</text>
</comment>
<dbReference type="InterPro" id="IPR005807">
    <property type="entry name" value="SecE_bac"/>
</dbReference>
<dbReference type="EMBL" id="LCJQ01000009">
    <property type="protein sequence ID" value="KKT81496.1"/>
    <property type="molecule type" value="Genomic_DNA"/>
</dbReference>
<keyword evidence="3 9" id="KW-1003">Cell membrane</keyword>
<keyword evidence="4 9" id="KW-0812">Transmembrane</keyword>
<name>A0A0G1KCM2_9BACT</name>
<evidence type="ECO:0000256" key="7">
    <source>
        <dbReference type="ARBA" id="ARBA00023010"/>
    </source>
</evidence>
<dbReference type="PANTHER" id="PTHR33910">
    <property type="entry name" value="PROTEIN TRANSLOCASE SUBUNIT SECE"/>
    <property type="match status" value="1"/>
</dbReference>
<dbReference type="AlphaFoldDB" id="A0A0G1KCM2"/>
<evidence type="ECO:0000256" key="6">
    <source>
        <dbReference type="ARBA" id="ARBA00022989"/>
    </source>
</evidence>
<comment type="function">
    <text evidence="9">Essential subunit of the Sec protein translocation channel SecYEG. Clamps together the 2 halves of SecY. May contact the channel plug during translocation.</text>
</comment>
<organism evidence="10 11">
    <name type="scientific">Candidatus Azambacteria bacterium GW2011_GWA1_44_9</name>
    <dbReference type="NCBI Taxonomy" id="1618610"/>
    <lineage>
        <taxon>Bacteria</taxon>
        <taxon>Candidatus Azamiibacteriota</taxon>
    </lineage>
</organism>
<dbReference type="GO" id="GO:0065002">
    <property type="term" value="P:intracellular protein transmembrane transport"/>
    <property type="evidence" value="ECO:0007669"/>
    <property type="project" value="UniProtKB-UniRule"/>
</dbReference>
<evidence type="ECO:0000256" key="3">
    <source>
        <dbReference type="ARBA" id="ARBA00022475"/>
    </source>
</evidence>
<keyword evidence="5 9" id="KW-0653">Protein transport</keyword>
<evidence type="ECO:0000256" key="2">
    <source>
        <dbReference type="ARBA" id="ARBA00022448"/>
    </source>
</evidence>
<evidence type="ECO:0000256" key="9">
    <source>
        <dbReference type="HAMAP-Rule" id="MF_00422"/>
    </source>
</evidence>
<dbReference type="InterPro" id="IPR001901">
    <property type="entry name" value="Translocase_SecE/Sec61-g"/>
</dbReference>
<keyword evidence="8 9" id="KW-0472">Membrane</keyword>
<keyword evidence="7 9" id="KW-0811">Translocation</keyword>
<dbReference type="GO" id="GO:0043952">
    <property type="term" value="P:protein transport by the Sec complex"/>
    <property type="evidence" value="ECO:0007669"/>
    <property type="project" value="UniProtKB-UniRule"/>
</dbReference>
<dbReference type="InterPro" id="IPR038379">
    <property type="entry name" value="SecE_sf"/>
</dbReference>
<comment type="subunit">
    <text evidence="9">Component of the Sec protein translocase complex. Heterotrimer consisting of SecY, SecE and SecG subunits. The heterotrimers can form oligomers, although 1 heterotrimer is thought to be able to translocate proteins. Interacts with the ribosome. Interacts with SecDF, and other proteins may be involved. Interacts with SecA.</text>
</comment>
<evidence type="ECO:0000256" key="1">
    <source>
        <dbReference type="ARBA" id="ARBA00004370"/>
    </source>
</evidence>
<dbReference type="Pfam" id="PF00584">
    <property type="entry name" value="SecE"/>
    <property type="match status" value="1"/>
</dbReference>
<gene>
    <name evidence="9" type="primary">secE</name>
    <name evidence="10" type="ORF">UW78_C0009G0017</name>
</gene>
<keyword evidence="6 9" id="KW-1133">Transmembrane helix</keyword>
<protein>
    <recommendedName>
        <fullName evidence="9">Protein translocase subunit SecE</fullName>
    </recommendedName>
</protein>
<evidence type="ECO:0000256" key="5">
    <source>
        <dbReference type="ARBA" id="ARBA00022927"/>
    </source>
</evidence>
<reference evidence="10 11" key="1">
    <citation type="journal article" date="2015" name="Nature">
        <title>rRNA introns, odd ribosomes, and small enigmatic genomes across a large radiation of phyla.</title>
        <authorList>
            <person name="Brown C.T."/>
            <person name="Hug L.A."/>
            <person name="Thomas B.C."/>
            <person name="Sharon I."/>
            <person name="Castelle C.J."/>
            <person name="Singh A."/>
            <person name="Wilkins M.J."/>
            <person name="Williams K.H."/>
            <person name="Banfield J.F."/>
        </authorList>
    </citation>
    <scope>NUCLEOTIDE SEQUENCE [LARGE SCALE GENOMIC DNA]</scope>
</reference>
<dbReference type="PANTHER" id="PTHR33910:SF1">
    <property type="entry name" value="PROTEIN TRANSLOCASE SUBUNIT SECE"/>
    <property type="match status" value="1"/>
</dbReference>
<sequence length="61" mass="6913">MSFIQYLRDTKGELTHVTWPTRSQAIVYTILTVALSVATSFYLGAFDSLFVFLIKKFVGGY</sequence>
<keyword evidence="2 9" id="KW-0813">Transport</keyword>
<comment type="subcellular location">
    <subcellularLocation>
        <location evidence="9">Cell membrane</location>
        <topology evidence="9">Single-pass membrane protein</topology>
    </subcellularLocation>
    <subcellularLocation>
        <location evidence="1">Membrane</location>
    </subcellularLocation>
</comment>
<dbReference type="GO" id="GO:0006605">
    <property type="term" value="P:protein targeting"/>
    <property type="evidence" value="ECO:0007669"/>
    <property type="project" value="UniProtKB-UniRule"/>
</dbReference>
<dbReference type="Gene3D" id="1.20.5.1030">
    <property type="entry name" value="Preprotein translocase secy subunit"/>
    <property type="match status" value="1"/>
</dbReference>
<dbReference type="HAMAP" id="MF_00422">
    <property type="entry name" value="SecE"/>
    <property type="match status" value="1"/>
</dbReference>
<evidence type="ECO:0000313" key="10">
    <source>
        <dbReference type="EMBL" id="KKT81496.1"/>
    </source>
</evidence>
<dbReference type="GO" id="GO:0008320">
    <property type="term" value="F:protein transmembrane transporter activity"/>
    <property type="evidence" value="ECO:0007669"/>
    <property type="project" value="UniProtKB-UniRule"/>
</dbReference>